<reference evidence="4" key="1">
    <citation type="submission" date="2015-11" db="EMBL/GenBank/DDBJ databases">
        <title>De novo transcriptome assembly of four potential Pierce s Disease insect vectors from Arizona vineyards.</title>
        <authorList>
            <person name="Tassone E.E."/>
        </authorList>
    </citation>
    <scope>NUCLEOTIDE SEQUENCE</scope>
</reference>
<comment type="cofactor">
    <cofactor evidence="1 2">
        <name>Zn(2+)</name>
        <dbReference type="ChEBI" id="CHEBI:29105"/>
    </cofactor>
    <text evidence="1 2">Binds 1 zinc ion per subunit.</text>
</comment>
<dbReference type="PANTHER" id="PTHR10127:SF850">
    <property type="entry name" value="METALLOENDOPEPTIDASE"/>
    <property type="match status" value="1"/>
</dbReference>
<dbReference type="PROSITE" id="PS51864">
    <property type="entry name" value="ASTACIN"/>
    <property type="match status" value="1"/>
</dbReference>
<accession>A0A1B6L0H1</accession>
<dbReference type="PANTHER" id="PTHR10127">
    <property type="entry name" value="DISCOIDIN, CUB, EGF, LAMININ , AND ZINC METALLOPROTEASE DOMAIN CONTAINING"/>
    <property type="match status" value="1"/>
</dbReference>
<evidence type="ECO:0000313" key="4">
    <source>
        <dbReference type="EMBL" id="JAT17186.1"/>
    </source>
</evidence>
<feature type="domain" description="Peptidase M12A" evidence="3">
    <location>
        <begin position="1"/>
        <end position="127"/>
    </location>
</feature>
<sequence length="200" mass="22851">AIGEDQPLLLGDECVKFLEGTNISRFLETGILHEMGHTMGLVHEHQRPDRDCYIYVAPSLAIGGSYAKLPGYSYPSGFPFDYDSLMLYPTHDPEEYHAHGDIHRRFGSFKPEYSRVDRLRLNNLYCGGQSLCGQQKNCENFYDFTKTNQRCWRKGEDYVSDPPDFQNSLVSGITHLRAVTTLTNVTILTRVDEKEESDNM</sequence>
<evidence type="ECO:0000256" key="1">
    <source>
        <dbReference type="PROSITE-ProRule" id="PRU01211"/>
    </source>
</evidence>
<dbReference type="PRINTS" id="PR00480">
    <property type="entry name" value="ASTACIN"/>
</dbReference>
<dbReference type="Pfam" id="PF01400">
    <property type="entry name" value="Astacin"/>
    <property type="match status" value="1"/>
</dbReference>
<dbReference type="GO" id="GO:0006508">
    <property type="term" value="P:proteolysis"/>
    <property type="evidence" value="ECO:0007669"/>
    <property type="project" value="UniProtKB-KW"/>
</dbReference>
<gene>
    <name evidence="4" type="ORF">g.16524</name>
</gene>
<protein>
    <recommendedName>
        <fullName evidence="2">Metalloendopeptidase</fullName>
        <ecNumber evidence="2">3.4.24.-</ecNumber>
    </recommendedName>
</protein>
<name>A0A1B6L0H1_9HEMI</name>
<comment type="caution">
    <text evidence="1">Lacks conserved residue(s) required for the propagation of feature annotation.</text>
</comment>
<dbReference type="Gene3D" id="3.40.390.10">
    <property type="entry name" value="Collagenase (Catalytic Domain)"/>
    <property type="match status" value="1"/>
</dbReference>
<dbReference type="GO" id="GO:0004222">
    <property type="term" value="F:metalloendopeptidase activity"/>
    <property type="evidence" value="ECO:0007669"/>
    <property type="project" value="UniProtKB-UniRule"/>
</dbReference>
<feature type="active site" evidence="1">
    <location>
        <position position="34"/>
    </location>
</feature>
<feature type="non-terminal residue" evidence="4">
    <location>
        <position position="1"/>
    </location>
</feature>
<keyword evidence="1 2" id="KW-0482">Metalloprotease</keyword>
<keyword evidence="1 2" id="KW-0378">Hydrolase</keyword>
<proteinExistence type="predicted"/>
<dbReference type="EMBL" id="GEBQ01022791">
    <property type="protein sequence ID" value="JAT17186.1"/>
    <property type="molecule type" value="Transcribed_RNA"/>
</dbReference>
<evidence type="ECO:0000256" key="2">
    <source>
        <dbReference type="RuleBase" id="RU361183"/>
    </source>
</evidence>
<dbReference type="GO" id="GO:0008270">
    <property type="term" value="F:zinc ion binding"/>
    <property type="evidence" value="ECO:0007669"/>
    <property type="project" value="UniProtKB-UniRule"/>
</dbReference>
<dbReference type="InterPro" id="IPR001506">
    <property type="entry name" value="Peptidase_M12A"/>
</dbReference>
<organism evidence="4">
    <name type="scientific">Graphocephala atropunctata</name>
    <dbReference type="NCBI Taxonomy" id="36148"/>
    <lineage>
        <taxon>Eukaryota</taxon>
        <taxon>Metazoa</taxon>
        <taxon>Ecdysozoa</taxon>
        <taxon>Arthropoda</taxon>
        <taxon>Hexapoda</taxon>
        <taxon>Insecta</taxon>
        <taxon>Pterygota</taxon>
        <taxon>Neoptera</taxon>
        <taxon>Paraneoptera</taxon>
        <taxon>Hemiptera</taxon>
        <taxon>Auchenorrhyncha</taxon>
        <taxon>Membracoidea</taxon>
        <taxon>Cicadellidae</taxon>
        <taxon>Cicadellinae</taxon>
        <taxon>Cicadellini</taxon>
        <taxon>Graphocephala</taxon>
    </lineage>
</organism>
<dbReference type="EC" id="3.4.24.-" evidence="2"/>
<evidence type="ECO:0000259" key="3">
    <source>
        <dbReference type="PROSITE" id="PS51864"/>
    </source>
</evidence>
<keyword evidence="1 2" id="KW-0862">Zinc</keyword>
<feature type="binding site" evidence="1">
    <location>
        <position position="37"/>
    </location>
    <ligand>
        <name>Zn(2+)</name>
        <dbReference type="ChEBI" id="CHEBI:29105"/>
        <note>catalytic</note>
    </ligand>
</feature>
<keyword evidence="1 2" id="KW-0479">Metal-binding</keyword>
<feature type="binding site" evidence="1">
    <location>
        <position position="33"/>
    </location>
    <ligand>
        <name>Zn(2+)</name>
        <dbReference type="ChEBI" id="CHEBI:29105"/>
        <note>catalytic</note>
    </ligand>
</feature>
<dbReference type="InterPro" id="IPR024079">
    <property type="entry name" value="MetalloPept_cat_dom_sf"/>
</dbReference>
<feature type="binding site" evidence="1">
    <location>
        <position position="43"/>
    </location>
    <ligand>
        <name>Zn(2+)</name>
        <dbReference type="ChEBI" id="CHEBI:29105"/>
        <note>catalytic</note>
    </ligand>
</feature>
<dbReference type="SUPFAM" id="SSF55486">
    <property type="entry name" value="Metalloproteases ('zincins'), catalytic domain"/>
    <property type="match status" value="1"/>
</dbReference>
<dbReference type="AlphaFoldDB" id="A0A1B6L0H1"/>
<keyword evidence="1 2" id="KW-0645">Protease</keyword>